<proteinExistence type="predicted"/>
<gene>
    <name evidence="1" type="ORF">S01H1_70629</name>
</gene>
<protein>
    <submittedName>
        <fullName evidence="1">Uncharacterized protein</fullName>
    </submittedName>
</protein>
<sequence length="42" mass="4772">MNKVCHTCGKTLINCPKCGEVWCPNRCVDIFTPKTPKYEKGK</sequence>
<reference evidence="1" key="1">
    <citation type="journal article" date="2014" name="Front. Microbiol.">
        <title>High frequency of phylogenetically diverse reductive dehalogenase-homologous genes in deep subseafloor sedimentary metagenomes.</title>
        <authorList>
            <person name="Kawai M."/>
            <person name="Futagami T."/>
            <person name="Toyoda A."/>
            <person name="Takaki Y."/>
            <person name="Nishi S."/>
            <person name="Hori S."/>
            <person name="Arai W."/>
            <person name="Tsubouchi T."/>
            <person name="Morono Y."/>
            <person name="Uchiyama I."/>
            <person name="Ito T."/>
            <person name="Fujiyama A."/>
            <person name="Inagaki F."/>
            <person name="Takami H."/>
        </authorList>
    </citation>
    <scope>NUCLEOTIDE SEQUENCE</scope>
    <source>
        <strain evidence="1">Expedition CK06-06</strain>
    </source>
</reference>
<accession>X0XI23</accession>
<organism evidence="1">
    <name type="scientific">marine sediment metagenome</name>
    <dbReference type="NCBI Taxonomy" id="412755"/>
    <lineage>
        <taxon>unclassified sequences</taxon>
        <taxon>metagenomes</taxon>
        <taxon>ecological metagenomes</taxon>
    </lineage>
</organism>
<evidence type="ECO:0000313" key="1">
    <source>
        <dbReference type="EMBL" id="GAG35022.1"/>
    </source>
</evidence>
<dbReference type="EMBL" id="BARS01046975">
    <property type="protein sequence ID" value="GAG35022.1"/>
    <property type="molecule type" value="Genomic_DNA"/>
</dbReference>
<comment type="caution">
    <text evidence="1">The sequence shown here is derived from an EMBL/GenBank/DDBJ whole genome shotgun (WGS) entry which is preliminary data.</text>
</comment>
<dbReference type="AlphaFoldDB" id="X0XI23"/>
<feature type="non-terminal residue" evidence="1">
    <location>
        <position position="42"/>
    </location>
</feature>
<name>X0XI23_9ZZZZ</name>